<protein>
    <recommendedName>
        <fullName evidence="8">GET complex, subunit GET2</fullName>
    </recommendedName>
</protein>
<keyword evidence="1 5" id="KW-0812">Transmembrane</keyword>
<feature type="compositionally biased region" description="Basic and acidic residues" evidence="4">
    <location>
        <begin position="1"/>
        <end position="11"/>
    </location>
</feature>
<evidence type="ECO:0000256" key="2">
    <source>
        <dbReference type="ARBA" id="ARBA00022989"/>
    </source>
</evidence>
<dbReference type="OrthoDB" id="5393181at2759"/>
<reference evidence="6 7" key="1">
    <citation type="journal article" date="2016" name="Proc. Natl. Acad. Sci. U.S.A.">
        <title>Comparative genomics of biotechnologically important yeasts.</title>
        <authorList>
            <person name="Riley R."/>
            <person name="Haridas S."/>
            <person name="Wolfe K.H."/>
            <person name="Lopes M.R."/>
            <person name="Hittinger C.T."/>
            <person name="Goeker M."/>
            <person name="Salamov A.A."/>
            <person name="Wisecaver J.H."/>
            <person name="Long T.M."/>
            <person name="Calvey C.H."/>
            <person name="Aerts A.L."/>
            <person name="Barry K.W."/>
            <person name="Choi C."/>
            <person name="Clum A."/>
            <person name="Coughlan A.Y."/>
            <person name="Deshpande S."/>
            <person name="Douglass A.P."/>
            <person name="Hanson S.J."/>
            <person name="Klenk H.-P."/>
            <person name="LaButti K.M."/>
            <person name="Lapidus A."/>
            <person name="Lindquist E.A."/>
            <person name="Lipzen A.M."/>
            <person name="Meier-Kolthoff J.P."/>
            <person name="Ohm R.A."/>
            <person name="Otillar R.P."/>
            <person name="Pangilinan J.L."/>
            <person name="Peng Y."/>
            <person name="Rokas A."/>
            <person name="Rosa C.A."/>
            <person name="Scheuner C."/>
            <person name="Sibirny A.A."/>
            <person name="Slot J.C."/>
            <person name="Stielow J.B."/>
            <person name="Sun H."/>
            <person name="Kurtzman C.P."/>
            <person name="Blackwell M."/>
            <person name="Grigoriev I.V."/>
            <person name="Jeffries T.W."/>
        </authorList>
    </citation>
    <scope>NUCLEOTIDE SEQUENCE [LARGE SCALE GENOMIC DNA]</scope>
    <source>
        <strain evidence="6 7">DSM 6958</strain>
    </source>
</reference>
<evidence type="ECO:0008006" key="8">
    <source>
        <dbReference type="Google" id="ProtNLM"/>
    </source>
</evidence>
<dbReference type="Proteomes" id="UP000095009">
    <property type="component" value="Unassembled WGS sequence"/>
</dbReference>
<evidence type="ECO:0000256" key="3">
    <source>
        <dbReference type="ARBA" id="ARBA00023136"/>
    </source>
</evidence>
<dbReference type="AlphaFoldDB" id="A0A1E3PEW4"/>
<evidence type="ECO:0000256" key="4">
    <source>
        <dbReference type="SAM" id="MobiDB-lite"/>
    </source>
</evidence>
<dbReference type="EMBL" id="KV454413">
    <property type="protein sequence ID" value="ODQ63918.1"/>
    <property type="molecule type" value="Genomic_DNA"/>
</dbReference>
<dbReference type="PANTHER" id="PTHR28263:SF1">
    <property type="entry name" value="GOLGI TO ER TRAFFIC PROTEIN 2"/>
    <property type="match status" value="1"/>
</dbReference>
<feature type="transmembrane region" description="Helical" evidence="5">
    <location>
        <begin position="192"/>
        <end position="212"/>
    </location>
</feature>
<organism evidence="6 7">
    <name type="scientific">Nadsonia fulvescens var. elongata DSM 6958</name>
    <dbReference type="NCBI Taxonomy" id="857566"/>
    <lineage>
        <taxon>Eukaryota</taxon>
        <taxon>Fungi</taxon>
        <taxon>Dikarya</taxon>
        <taxon>Ascomycota</taxon>
        <taxon>Saccharomycotina</taxon>
        <taxon>Dipodascomycetes</taxon>
        <taxon>Dipodascales</taxon>
        <taxon>Dipodascales incertae sedis</taxon>
        <taxon>Nadsonia</taxon>
    </lineage>
</organism>
<evidence type="ECO:0000256" key="1">
    <source>
        <dbReference type="ARBA" id="ARBA00022692"/>
    </source>
</evidence>
<keyword evidence="3 5" id="KW-0472">Membrane</keyword>
<evidence type="ECO:0000256" key="5">
    <source>
        <dbReference type="SAM" id="Phobius"/>
    </source>
</evidence>
<evidence type="ECO:0000313" key="7">
    <source>
        <dbReference type="Proteomes" id="UP000095009"/>
    </source>
</evidence>
<feature type="region of interest" description="Disordered" evidence="4">
    <location>
        <begin position="1"/>
        <end position="56"/>
    </location>
</feature>
<keyword evidence="7" id="KW-1185">Reference proteome</keyword>
<dbReference type="Pfam" id="PF08690">
    <property type="entry name" value="GET2"/>
    <property type="match status" value="1"/>
</dbReference>
<feature type="compositionally biased region" description="Polar residues" evidence="4">
    <location>
        <begin position="46"/>
        <end position="56"/>
    </location>
</feature>
<dbReference type="STRING" id="857566.A0A1E3PEW4"/>
<dbReference type="InterPro" id="IPR028143">
    <property type="entry name" value="Get2/sif1"/>
</dbReference>
<keyword evidence="2 5" id="KW-1133">Transmembrane helix</keyword>
<dbReference type="PANTHER" id="PTHR28263">
    <property type="entry name" value="GOLGI TO ER TRAFFIC PROTEIN 2"/>
    <property type="match status" value="1"/>
</dbReference>
<evidence type="ECO:0000313" key="6">
    <source>
        <dbReference type="EMBL" id="ODQ63918.1"/>
    </source>
</evidence>
<name>A0A1E3PEW4_9ASCO</name>
<gene>
    <name evidence="6" type="ORF">NADFUDRAFT_47705</name>
</gene>
<sequence>MDAKEMRERRQARIKASGAARLAKITGKQVPEQTTEDVVKAEGSTEFPQSTPEPFDNSSTFKMEIAEHMHDDPPIEEIESITNHGINTDPFSFENDPLFQMMKQQNIGGNNSDFNNVSETDGMAGFDDIFSQMLSGAGLPGMGAGFPGMGAGFPGMGAGFPGMGGAGFPGMSAQTGASSDTAIKVKWTKSKLFWSLIHPLLIIISVVYAGSIRSSIQSNGDLLVSSYRASPSFLIMLFVTIQLVLQGGKYIYTGGAAPSTSKLSWIAGFLPSPYNEYLNLGLRYFQMGTRVLNDFCLLVFLVSIWYV</sequence>
<proteinExistence type="predicted"/>
<feature type="transmembrane region" description="Helical" evidence="5">
    <location>
        <begin position="232"/>
        <end position="252"/>
    </location>
</feature>
<dbReference type="GO" id="GO:0006890">
    <property type="term" value="P:retrograde vesicle-mediated transport, Golgi to endoplasmic reticulum"/>
    <property type="evidence" value="ECO:0007669"/>
    <property type="project" value="TreeGrafter"/>
</dbReference>
<accession>A0A1E3PEW4</accession>